<dbReference type="SUPFAM" id="SSF69593">
    <property type="entry name" value="Glycerol-3-phosphate (1)-acyltransferase"/>
    <property type="match status" value="1"/>
</dbReference>
<dbReference type="GO" id="GO:0016020">
    <property type="term" value="C:membrane"/>
    <property type="evidence" value="ECO:0007669"/>
    <property type="project" value="UniProtKB-SubCell"/>
</dbReference>
<dbReference type="PANTHER" id="PTHR23063">
    <property type="entry name" value="PHOSPHOLIPID ACYLTRANSFERASE"/>
    <property type="match status" value="1"/>
</dbReference>
<evidence type="ECO:0000256" key="6">
    <source>
        <dbReference type="ARBA" id="ARBA00023136"/>
    </source>
</evidence>
<keyword evidence="2 9" id="KW-0808">Transferase</keyword>
<evidence type="ECO:0000256" key="1">
    <source>
        <dbReference type="ARBA" id="ARBA00004370"/>
    </source>
</evidence>
<comment type="subcellular location">
    <subcellularLocation>
        <location evidence="1">Membrane</location>
    </subcellularLocation>
</comment>
<evidence type="ECO:0000313" key="10">
    <source>
        <dbReference type="Proteomes" id="UP000292958"/>
    </source>
</evidence>
<dbReference type="GO" id="GO:0006629">
    <property type="term" value="P:lipid metabolic process"/>
    <property type="evidence" value="ECO:0007669"/>
    <property type="project" value="UniProtKB-KW"/>
</dbReference>
<dbReference type="RefSeq" id="WP_130421836.1">
    <property type="nucleotide sequence ID" value="NZ_SHKW01000001.1"/>
</dbReference>
<evidence type="ECO:0000313" key="9">
    <source>
        <dbReference type="EMBL" id="RZU43347.1"/>
    </source>
</evidence>
<comment type="caution">
    <text evidence="9">The sequence shown here is derived from an EMBL/GenBank/DDBJ whole genome shotgun (WGS) entry which is preliminary data.</text>
</comment>
<dbReference type="GO" id="GO:0016746">
    <property type="term" value="F:acyltransferase activity"/>
    <property type="evidence" value="ECO:0007669"/>
    <property type="project" value="UniProtKB-KW"/>
</dbReference>
<evidence type="ECO:0000256" key="5">
    <source>
        <dbReference type="ARBA" id="ARBA00023098"/>
    </source>
</evidence>
<evidence type="ECO:0000256" key="3">
    <source>
        <dbReference type="ARBA" id="ARBA00022692"/>
    </source>
</evidence>
<dbReference type="AlphaFoldDB" id="A0A4Q7YZJ1"/>
<dbReference type="SMART" id="SM00563">
    <property type="entry name" value="PlsC"/>
    <property type="match status" value="1"/>
</dbReference>
<gene>
    <name evidence="9" type="ORF">BDD14_5006</name>
</gene>
<keyword evidence="7 9" id="KW-0012">Acyltransferase</keyword>
<feature type="domain" description="Phospholipid/glycerol acyltransferase" evidence="8">
    <location>
        <begin position="64"/>
        <end position="181"/>
    </location>
</feature>
<keyword evidence="6" id="KW-0472">Membrane</keyword>
<evidence type="ECO:0000256" key="2">
    <source>
        <dbReference type="ARBA" id="ARBA00022679"/>
    </source>
</evidence>
<evidence type="ECO:0000259" key="8">
    <source>
        <dbReference type="SMART" id="SM00563"/>
    </source>
</evidence>
<dbReference type="PANTHER" id="PTHR23063:SF52">
    <property type="entry name" value="LYSOPHOSPHATIDYLCHOLINE ACYLTRANSFERASE"/>
    <property type="match status" value="1"/>
</dbReference>
<organism evidence="9 10">
    <name type="scientific">Edaphobacter modestus</name>
    <dbReference type="NCBI Taxonomy" id="388466"/>
    <lineage>
        <taxon>Bacteria</taxon>
        <taxon>Pseudomonadati</taxon>
        <taxon>Acidobacteriota</taxon>
        <taxon>Terriglobia</taxon>
        <taxon>Terriglobales</taxon>
        <taxon>Acidobacteriaceae</taxon>
        <taxon>Edaphobacter</taxon>
    </lineage>
</organism>
<dbReference type="EMBL" id="SHKW01000001">
    <property type="protein sequence ID" value="RZU43347.1"/>
    <property type="molecule type" value="Genomic_DNA"/>
</dbReference>
<keyword evidence="5" id="KW-0443">Lipid metabolism</keyword>
<accession>A0A4Q7YZJ1</accession>
<name>A0A4Q7YZJ1_9BACT</name>
<evidence type="ECO:0000256" key="7">
    <source>
        <dbReference type="ARBA" id="ARBA00023315"/>
    </source>
</evidence>
<evidence type="ECO:0000256" key="4">
    <source>
        <dbReference type="ARBA" id="ARBA00022989"/>
    </source>
</evidence>
<proteinExistence type="predicted"/>
<sequence length="259" mass="28266">MSFFRSVTRSIHLAGHFVRFGAELLIRRPSTREARAEWLHRFASIALERLGIEIEVSGGFPTQGAVISNHLSYLDIIVFAALRPCVFVSKVEVADYPVLGWMTTMAGTVYVARGYGGSALKARADLEAVLHAGLPVVFFPEGTTTNGDGMLKFHSGLLAQVRATGGSVTAAHLCYRLGEGNGDATVGDDVCYWGDHVVLMPHIFRLLGLRGIRAEVRFAAEPIAFSSELENRKRTAQEAWVAVAELGQVQTSTETVHYF</sequence>
<keyword evidence="4" id="KW-1133">Transmembrane helix</keyword>
<reference evidence="9 10" key="1">
    <citation type="submission" date="2019-02" db="EMBL/GenBank/DDBJ databases">
        <title>Genomic Encyclopedia of Archaeal and Bacterial Type Strains, Phase II (KMG-II): from individual species to whole genera.</title>
        <authorList>
            <person name="Goeker M."/>
        </authorList>
    </citation>
    <scope>NUCLEOTIDE SEQUENCE [LARGE SCALE GENOMIC DNA]</scope>
    <source>
        <strain evidence="9 10">DSM 18101</strain>
    </source>
</reference>
<dbReference type="InterPro" id="IPR002123">
    <property type="entry name" value="Plipid/glycerol_acylTrfase"/>
</dbReference>
<dbReference type="Pfam" id="PF01553">
    <property type="entry name" value="Acyltransferase"/>
    <property type="match status" value="1"/>
</dbReference>
<dbReference type="Proteomes" id="UP000292958">
    <property type="component" value="Unassembled WGS sequence"/>
</dbReference>
<dbReference type="OrthoDB" id="9803035at2"/>
<keyword evidence="3" id="KW-0812">Transmembrane</keyword>
<keyword evidence="10" id="KW-1185">Reference proteome</keyword>
<protein>
    <submittedName>
        <fullName evidence="9">1-acyl-sn-glycerol-3-phosphate acyltransferase</fullName>
    </submittedName>
</protein>
<dbReference type="CDD" id="cd07989">
    <property type="entry name" value="LPLAT_AGPAT-like"/>
    <property type="match status" value="1"/>
</dbReference>